<evidence type="ECO:0000256" key="1">
    <source>
        <dbReference type="SAM" id="Phobius"/>
    </source>
</evidence>
<proteinExistence type="predicted"/>
<keyword evidence="3" id="KW-1185">Reference proteome</keyword>
<accession>A0ABU4UKN9</accession>
<gene>
    <name evidence="2" type="ORF">QLH52_22445</name>
</gene>
<dbReference type="Pfam" id="PF19661">
    <property type="entry name" value="DUF6164"/>
    <property type="match status" value="1"/>
</dbReference>
<keyword evidence="1" id="KW-0812">Transmembrane</keyword>
<evidence type="ECO:0000313" key="2">
    <source>
        <dbReference type="EMBL" id="MDX8130067.1"/>
    </source>
</evidence>
<keyword evidence="1" id="KW-1133">Transmembrane helix</keyword>
<sequence length="123" mass="14516">MTILFFSLRGVPTDEADDVRQLLADNDIEFYETSAGNWGISMPAIWLYQRDDVDKARQLFNEYQQKRALNQRALYRQLKAQGEYQGFFRHNLNKPIRFLGYSLLIVLIFYVSLKWLFELGLGL</sequence>
<name>A0ABU4UKN9_9GAMM</name>
<dbReference type="InterPro" id="IPR046162">
    <property type="entry name" value="DUF6164"/>
</dbReference>
<reference evidence="2 3" key="1">
    <citation type="submission" date="2023-11" db="EMBL/GenBank/DDBJ databases">
        <authorList>
            <person name="Ouyang M.-Y."/>
        </authorList>
    </citation>
    <scope>NUCLEOTIDE SEQUENCE [LARGE SCALE GENOMIC DNA]</scope>
    <source>
        <strain evidence="2 3">OY6</strain>
    </source>
</reference>
<feature type="transmembrane region" description="Helical" evidence="1">
    <location>
        <begin position="98"/>
        <end position="117"/>
    </location>
</feature>
<dbReference type="RefSeq" id="WP_319963020.1">
    <property type="nucleotide sequence ID" value="NZ_JAXARY010000031.1"/>
</dbReference>
<dbReference type="EMBL" id="JAXARY010000031">
    <property type="protein sequence ID" value="MDX8130067.1"/>
    <property type="molecule type" value="Genomic_DNA"/>
</dbReference>
<comment type="caution">
    <text evidence="2">The sequence shown here is derived from an EMBL/GenBank/DDBJ whole genome shotgun (WGS) entry which is preliminary data.</text>
</comment>
<evidence type="ECO:0000313" key="3">
    <source>
        <dbReference type="Proteomes" id="UP001284537"/>
    </source>
</evidence>
<protein>
    <submittedName>
        <fullName evidence="2">DUF6164 family protein</fullName>
    </submittedName>
</protein>
<keyword evidence="1" id="KW-0472">Membrane</keyword>
<organism evidence="2 3">
    <name type="scientific">Methylomonas defluvii</name>
    <dbReference type="NCBI Taxonomy" id="3045149"/>
    <lineage>
        <taxon>Bacteria</taxon>
        <taxon>Pseudomonadati</taxon>
        <taxon>Pseudomonadota</taxon>
        <taxon>Gammaproteobacteria</taxon>
        <taxon>Methylococcales</taxon>
        <taxon>Methylococcaceae</taxon>
        <taxon>Methylomonas</taxon>
    </lineage>
</organism>
<dbReference type="Proteomes" id="UP001284537">
    <property type="component" value="Unassembled WGS sequence"/>
</dbReference>